<dbReference type="Pfam" id="PF00855">
    <property type="entry name" value="PWWP"/>
    <property type="match status" value="1"/>
</dbReference>
<evidence type="ECO:0000256" key="2">
    <source>
        <dbReference type="ARBA" id="ARBA00023163"/>
    </source>
</evidence>
<dbReference type="GO" id="GO:2000028">
    <property type="term" value="P:regulation of photoperiodism, flowering"/>
    <property type="evidence" value="ECO:0007669"/>
    <property type="project" value="UniProtKB-ARBA"/>
</dbReference>
<feature type="region of interest" description="Disordered" evidence="5">
    <location>
        <begin position="590"/>
        <end position="623"/>
    </location>
</feature>
<organism evidence="7 8">
    <name type="scientific">Escallonia herrerae</name>
    <dbReference type="NCBI Taxonomy" id="1293975"/>
    <lineage>
        <taxon>Eukaryota</taxon>
        <taxon>Viridiplantae</taxon>
        <taxon>Streptophyta</taxon>
        <taxon>Embryophyta</taxon>
        <taxon>Tracheophyta</taxon>
        <taxon>Spermatophyta</taxon>
        <taxon>Magnoliopsida</taxon>
        <taxon>eudicotyledons</taxon>
        <taxon>Gunneridae</taxon>
        <taxon>Pentapetalae</taxon>
        <taxon>asterids</taxon>
        <taxon>campanulids</taxon>
        <taxon>Escalloniales</taxon>
        <taxon>Escalloniaceae</taxon>
        <taxon>Escallonia</taxon>
    </lineage>
</organism>
<dbReference type="CDD" id="cd05162">
    <property type="entry name" value="PWWP"/>
    <property type="match status" value="1"/>
</dbReference>
<dbReference type="Proteomes" id="UP001188597">
    <property type="component" value="Unassembled WGS sequence"/>
</dbReference>
<dbReference type="PANTHER" id="PTHR10688">
    <property type="entry name" value="PWWP DOMAIN-CONTAINING PROTEIN"/>
    <property type="match status" value="1"/>
</dbReference>
<feature type="region of interest" description="Disordered" evidence="5">
    <location>
        <begin position="1"/>
        <end position="23"/>
    </location>
</feature>
<dbReference type="InterPro" id="IPR052657">
    <property type="entry name" value="PDP_family_Arabidopsis"/>
</dbReference>
<dbReference type="PANTHER" id="PTHR10688:SF5">
    <property type="entry name" value="PWWP DOMAIN-CONTAINING PROTEIN 1-RELATED"/>
    <property type="match status" value="1"/>
</dbReference>
<dbReference type="Gene3D" id="2.30.30.140">
    <property type="match status" value="1"/>
</dbReference>
<feature type="region of interest" description="Disordered" evidence="5">
    <location>
        <begin position="500"/>
        <end position="521"/>
    </location>
</feature>
<dbReference type="PROSITE" id="PS50812">
    <property type="entry name" value="PWWP"/>
    <property type="match status" value="1"/>
</dbReference>
<protein>
    <recommendedName>
        <fullName evidence="6">PWWP domain-containing protein</fullName>
    </recommendedName>
</protein>
<feature type="domain" description="PWWP" evidence="6">
    <location>
        <begin position="160"/>
        <end position="221"/>
    </location>
</feature>
<evidence type="ECO:0000313" key="7">
    <source>
        <dbReference type="EMBL" id="KAK3041983.1"/>
    </source>
</evidence>
<evidence type="ECO:0000313" key="8">
    <source>
        <dbReference type="Proteomes" id="UP001188597"/>
    </source>
</evidence>
<comment type="caution">
    <text evidence="7">The sequence shown here is derived from an EMBL/GenBank/DDBJ whole genome shotgun (WGS) entry which is preliminary data.</text>
</comment>
<name>A0AA89BI56_9ASTE</name>
<sequence>MSVMNNNDYEPDRRSDVAETNPMVPALDFIDTGPGKVATNGDEGARVNLSGSEGIRVLNSDIFGAEEVRVPMEVEGEKVGALDGAVRVDKEMGPRAGDVKNEANRIEPRVERNRVTSSAHGKRQGEMGKSSVSEYDSMLSKFDEFAAVGPSRPLGYGFEIGDMVWGKVKSHPWWPGHIYSEGFATPSVRRSKREGHVLVAFFGDSSYGWFDPAELIAFDRNYAEKSRQTNSRTFVKAVEEAVDEASRRRALGLSCRCRNPYNFRPTDVQGYFAVDVGDYEPGTVYSANQINKARDSFQSKETLAFVKQLALTPTSVEHEGIHFIKNRATVIAYRKAVYEEFDETYAQAFGHQPVRPARPTQDTIQQPSRGICLFTLPAPLSGPLVIAEALGKGKNSAKSTKVKDQPKKEKYLFKRRENTNSPKEASSAQPVFAEGSSAIADGNFVLQKRTPAVPLESQIPATQEQTKILGLGRDLTGQEALTTEEKLAVSNFSMASSQTNASKVESAARSPADQAPPGYSSHLLEAKRSLDKGKAAVGEMKERLGSISGDNPGIVTDIPYSIMVDSKDGCPSSAAVKFVEGFEQVQDGSMTEDKIHGGGSRMLTDNGAKKTKVRKRPREELNTEKSVLLQKKRKKELMSSSTEKSVLLEKKKKKKALMSSDAMQLRAIGGKCGASAGKEAGKSVQLALAPREDPQVDHQKKGDPASTSLLPGSVQTEQMAGRGQVELELPQLLSDLRSLALNPFHDVERRSAFIRKVFLRFRSLVYQKSIASLPISENESNGTRASKSPTVNAGYESPPGVTIRELPSSKAQKPSFRPDDPTKGGRKRGPSDRQEEIALKKKKKLSDLKLLTTEKKVVAQKVPEVPRVDNKEPVAPKVKLGKPGSVKKPVPLARSPEPTMLVMKFPPGATLPSLPELKARFARFGPLDPSALRVFWQSLTCRVVFRYKQDAQAALRFVEGSNNLFGSTNVRCSIRESGVAALESDSSKVQREDASVGTQLRDSAVEQRPAAPFSSQLLQQPGVQLKSCLKKSNGEEIGSVPGGNGGGKGTPRVKFMLGGEDSRNNFNNNNANFADGGASSSSHAMEIDSKNFQKVVTPPPSLPVPPLPTVQLSRPPNNLHYADTLPRNAYNFNTLNAPPMPSVDIGQQMLSLLTRCNDVVSNVTGMLGYVPYHPL</sequence>
<feature type="compositionally biased region" description="Basic and acidic residues" evidence="5">
    <location>
        <begin position="816"/>
        <end position="839"/>
    </location>
</feature>
<dbReference type="FunFam" id="2.30.30.140:FF:000115">
    <property type="entry name" value="Tudor/PWWP/MBT superfamily protein"/>
    <property type="match status" value="1"/>
</dbReference>
<feature type="compositionally biased region" description="Polar residues" evidence="5">
    <location>
        <begin position="776"/>
        <end position="791"/>
    </location>
</feature>
<dbReference type="GO" id="GO:0006355">
    <property type="term" value="P:regulation of DNA-templated transcription"/>
    <property type="evidence" value="ECO:0007669"/>
    <property type="project" value="UniProtKB-ARBA"/>
</dbReference>
<proteinExistence type="inferred from homology"/>
<evidence type="ECO:0000256" key="3">
    <source>
        <dbReference type="ARBA" id="ARBA00023242"/>
    </source>
</evidence>
<feature type="region of interest" description="Disordered" evidence="5">
    <location>
        <begin position="776"/>
        <end position="839"/>
    </location>
</feature>
<feature type="compositionally biased region" description="Basic and acidic residues" evidence="5">
    <location>
        <begin position="691"/>
        <end position="703"/>
    </location>
</feature>
<dbReference type="SUPFAM" id="SSF63748">
    <property type="entry name" value="Tudor/PWWP/MBT"/>
    <property type="match status" value="1"/>
</dbReference>
<feature type="region of interest" description="Disordered" evidence="5">
    <location>
        <begin position="110"/>
        <end position="130"/>
    </location>
</feature>
<dbReference type="SMART" id="SM00293">
    <property type="entry name" value="PWWP"/>
    <property type="match status" value="1"/>
</dbReference>
<dbReference type="InterPro" id="IPR000313">
    <property type="entry name" value="PWWP_dom"/>
</dbReference>
<comment type="similarity">
    <text evidence="4">Belongs to the PDP family.</text>
</comment>
<evidence type="ECO:0000256" key="4">
    <source>
        <dbReference type="ARBA" id="ARBA00060746"/>
    </source>
</evidence>
<keyword evidence="2" id="KW-0804">Transcription</keyword>
<evidence type="ECO:0000256" key="5">
    <source>
        <dbReference type="SAM" id="MobiDB-lite"/>
    </source>
</evidence>
<evidence type="ECO:0000256" key="1">
    <source>
        <dbReference type="ARBA" id="ARBA00023015"/>
    </source>
</evidence>
<evidence type="ECO:0000259" key="6">
    <source>
        <dbReference type="PROSITE" id="PS50812"/>
    </source>
</evidence>
<dbReference type="GO" id="GO:0035098">
    <property type="term" value="C:ESC/E(Z) complex"/>
    <property type="evidence" value="ECO:0007669"/>
    <property type="project" value="UniProtKB-ARBA"/>
</dbReference>
<dbReference type="AlphaFoldDB" id="A0AA89BI56"/>
<accession>A0AA89BI56</accession>
<dbReference type="EMBL" id="JAVXUP010000025">
    <property type="protein sequence ID" value="KAK3041983.1"/>
    <property type="molecule type" value="Genomic_DNA"/>
</dbReference>
<reference evidence="7" key="1">
    <citation type="submission" date="2022-12" db="EMBL/GenBank/DDBJ databases">
        <title>Draft genome assemblies for two species of Escallonia (Escalloniales).</title>
        <authorList>
            <person name="Chanderbali A."/>
            <person name="Dervinis C."/>
            <person name="Anghel I."/>
            <person name="Soltis D."/>
            <person name="Soltis P."/>
            <person name="Zapata F."/>
        </authorList>
    </citation>
    <scope>NUCLEOTIDE SEQUENCE</scope>
    <source>
        <strain evidence="7">UCBG64.0493</strain>
        <tissue evidence="7">Leaf</tissue>
    </source>
</reference>
<gene>
    <name evidence="7" type="ORF">RJ639_002291</name>
</gene>
<keyword evidence="1" id="KW-0805">Transcription regulation</keyword>
<feature type="region of interest" description="Disordered" evidence="5">
    <location>
        <begin position="691"/>
        <end position="711"/>
    </location>
</feature>
<keyword evidence="3" id="KW-0539">Nucleus</keyword>
<keyword evidence="8" id="KW-1185">Reference proteome</keyword>